<dbReference type="AlphaFoldDB" id="A0A401HA03"/>
<evidence type="ECO:0000313" key="2">
    <source>
        <dbReference type="Proteomes" id="UP000291213"/>
    </source>
</evidence>
<dbReference type="Proteomes" id="UP000291213">
    <property type="component" value="Unassembled WGS sequence"/>
</dbReference>
<comment type="caution">
    <text evidence="1">The sequence shown here is derived from an EMBL/GenBank/DDBJ whole genome shotgun (WGS) entry which is preliminary data.</text>
</comment>
<evidence type="ECO:0000313" key="1">
    <source>
        <dbReference type="EMBL" id="GBF09198.1"/>
    </source>
</evidence>
<name>A0A401HA03_AERPX</name>
<dbReference type="EMBL" id="BDMD01000047">
    <property type="protein sequence ID" value="GBF09198.1"/>
    <property type="molecule type" value="Genomic_DNA"/>
</dbReference>
<proteinExistence type="predicted"/>
<reference evidence="1 2" key="1">
    <citation type="submission" date="2017-02" db="EMBL/GenBank/DDBJ databases">
        <title>isolation and characterization of a novel temperate virus Aeropyrum globular virus 1 infecting hyperthermophilic archaeon Aeropyrum.</title>
        <authorList>
            <person name="Yumiya M."/>
            <person name="Yoshida T."/>
            <person name="Sako Y."/>
        </authorList>
    </citation>
    <scope>NUCLEOTIDE SEQUENCE [LARGE SCALE GENOMIC DNA]</scope>
    <source>
        <strain evidence="1 2">YK1-12-2013</strain>
    </source>
</reference>
<accession>A0A401HA03</accession>
<gene>
    <name evidence="1" type="ORF">apy_09230</name>
</gene>
<sequence length="62" mass="6849">MGHEEGYGPPRARHVEEYGHALILHKLHVKPGMLPHSTPNLLGLAKTNQPTSGRVVYTLNLN</sequence>
<protein>
    <submittedName>
        <fullName evidence="1">Uncharacterized protein</fullName>
    </submittedName>
</protein>
<organism evidence="1 2">
    <name type="scientific">Aeropyrum pernix</name>
    <dbReference type="NCBI Taxonomy" id="56636"/>
    <lineage>
        <taxon>Archaea</taxon>
        <taxon>Thermoproteota</taxon>
        <taxon>Thermoprotei</taxon>
        <taxon>Desulfurococcales</taxon>
        <taxon>Desulfurococcaceae</taxon>
        <taxon>Aeropyrum</taxon>
    </lineage>
</organism>